<dbReference type="RefSeq" id="XP_044566563.1">
    <property type="nucleotide sequence ID" value="XM_044702151.1"/>
</dbReference>
<dbReference type="Proteomes" id="UP000444721">
    <property type="component" value="Unassembled WGS sequence"/>
</dbReference>
<evidence type="ECO:0000313" key="1">
    <source>
        <dbReference type="EMBL" id="KAF0981850.1"/>
    </source>
</evidence>
<dbReference type="OrthoDB" id="9974421at2759"/>
<dbReference type="AlphaFoldDB" id="A0A6A5C7T1"/>
<comment type="caution">
    <text evidence="1">The sequence shown here is derived from an EMBL/GenBank/DDBJ whole genome shotgun (WGS) entry which is preliminary data.</text>
</comment>
<organism evidence="1 2">
    <name type="scientific">Naegleria fowleri</name>
    <name type="common">Brain eating amoeba</name>
    <dbReference type="NCBI Taxonomy" id="5763"/>
    <lineage>
        <taxon>Eukaryota</taxon>
        <taxon>Discoba</taxon>
        <taxon>Heterolobosea</taxon>
        <taxon>Tetramitia</taxon>
        <taxon>Eutetramitia</taxon>
        <taxon>Vahlkampfiidae</taxon>
        <taxon>Naegleria</taxon>
    </lineage>
</organism>
<evidence type="ECO:0008006" key="3">
    <source>
        <dbReference type="Google" id="ProtNLM"/>
    </source>
</evidence>
<dbReference type="VEuPathDB" id="AmoebaDB:NfTy_021070"/>
<accession>A0A6A5C7T1</accession>
<keyword evidence="2" id="KW-1185">Reference proteome</keyword>
<dbReference type="VEuPathDB" id="AmoebaDB:FDP41_011711"/>
<evidence type="ECO:0000313" key="2">
    <source>
        <dbReference type="Proteomes" id="UP000444721"/>
    </source>
</evidence>
<dbReference type="PANTHER" id="PTHR11005">
    <property type="entry name" value="LYSOSOMAL ACID LIPASE-RELATED"/>
    <property type="match status" value="1"/>
</dbReference>
<dbReference type="Gene3D" id="3.40.50.1820">
    <property type="entry name" value="alpha/beta hydrolase"/>
    <property type="match status" value="1"/>
</dbReference>
<name>A0A6A5C7T1_NAEFO</name>
<dbReference type="SUPFAM" id="SSF53474">
    <property type="entry name" value="alpha/beta-Hydrolases"/>
    <property type="match status" value="1"/>
</dbReference>
<dbReference type="EMBL" id="VFQX01000012">
    <property type="protein sequence ID" value="KAF0981850.1"/>
    <property type="molecule type" value="Genomic_DNA"/>
</dbReference>
<dbReference type="InterPro" id="IPR029058">
    <property type="entry name" value="AB_hydrolase_fold"/>
</dbReference>
<protein>
    <recommendedName>
        <fullName evidence="3">AB hydrolase-1 domain-containing protein</fullName>
    </recommendedName>
</protein>
<proteinExistence type="predicted"/>
<dbReference type="VEuPathDB" id="AmoebaDB:NF0040950"/>
<reference evidence="1 2" key="1">
    <citation type="journal article" date="2019" name="Sci. Rep.">
        <title>Nanopore sequencing improves the draft genome of the human pathogenic amoeba Naegleria fowleri.</title>
        <authorList>
            <person name="Liechti N."/>
            <person name="Schurch N."/>
            <person name="Bruggmann R."/>
            <person name="Wittwer M."/>
        </authorList>
    </citation>
    <scope>NUCLEOTIDE SEQUENCE [LARGE SCALE GENOMIC DNA]</scope>
    <source>
        <strain evidence="1 2">ATCC 30894</strain>
    </source>
</reference>
<dbReference type="GeneID" id="68118926"/>
<sequence length="264" mass="29968">MVNYALKVSGQPKLAYVGHSQGCKMALECFTSMAPNSRNLKYAACPRDFTDKISIFIALAPVSYLNHPGSEMVKILARLHVDEVLEGLGVNEFLPSTKQIQKWEPRICSNSILEKEICMNTYCLLNGCHGLKAKANETRLPLYMDRLPAGTSTLNAGHWAQLVRSGNFQMFDYGMIENYARYHQLSPPQIELRNLHVDIAVYHGGLDVLADVRDVQRFLSEIPSSRVKNVMYLEDYGHIDFVWGIENYRSIYVDVLKRIADSFK</sequence>
<gene>
    <name evidence="1" type="ORF">FDP41_011711</name>
</gene>